<gene>
    <name evidence="1" type="ORF">PoB_006901700</name>
</gene>
<evidence type="ECO:0000313" key="2">
    <source>
        <dbReference type="Proteomes" id="UP000735302"/>
    </source>
</evidence>
<name>A0AAV4DE40_9GAST</name>
<organism evidence="1 2">
    <name type="scientific">Plakobranchus ocellatus</name>
    <dbReference type="NCBI Taxonomy" id="259542"/>
    <lineage>
        <taxon>Eukaryota</taxon>
        <taxon>Metazoa</taxon>
        <taxon>Spiralia</taxon>
        <taxon>Lophotrochozoa</taxon>
        <taxon>Mollusca</taxon>
        <taxon>Gastropoda</taxon>
        <taxon>Heterobranchia</taxon>
        <taxon>Euthyneura</taxon>
        <taxon>Panpulmonata</taxon>
        <taxon>Sacoglossa</taxon>
        <taxon>Placobranchoidea</taxon>
        <taxon>Plakobranchidae</taxon>
        <taxon>Plakobranchus</taxon>
    </lineage>
</organism>
<accession>A0AAV4DE40</accession>
<dbReference type="EMBL" id="BLXT01007807">
    <property type="protein sequence ID" value="GFO42512.1"/>
    <property type="molecule type" value="Genomic_DNA"/>
</dbReference>
<reference evidence="1 2" key="1">
    <citation type="journal article" date="2021" name="Elife">
        <title>Chloroplast acquisition without the gene transfer in kleptoplastic sea slugs, Plakobranchus ocellatus.</title>
        <authorList>
            <person name="Maeda T."/>
            <person name="Takahashi S."/>
            <person name="Yoshida T."/>
            <person name="Shimamura S."/>
            <person name="Takaki Y."/>
            <person name="Nagai Y."/>
            <person name="Toyoda A."/>
            <person name="Suzuki Y."/>
            <person name="Arimoto A."/>
            <person name="Ishii H."/>
            <person name="Satoh N."/>
            <person name="Nishiyama T."/>
            <person name="Hasebe M."/>
            <person name="Maruyama T."/>
            <person name="Minagawa J."/>
            <person name="Obokata J."/>
            <person name="Shigenobu S."/>
        </authorList>
    </citation>
    <scope>NUCLEOTIDE SEQUENCE [LARGE SCALE GENOMIC DNA]</scope>
</reference>
<proteinExistence type="predicted"/>
<dbReference type="AlphaFoldDB" id="A0AAV4DE40"/>
<protein>
    <submittedName>
        <fullName evidence="1">Uncharacterized protein</fullName>
    </submittedName>
</protein>
<dbReference type="Proteomes" id="UP000735302">
    <property type="component" value="Unassembled WGS sequence"/>
</dbReference>
<keyword evidence="2" id="KW-1185">Reference proteome</keyword>
<sequence>MQIKRKNKAIFSSMSAARLIMRVRSDQGVDLYMYDGSRPVRSNQGVDLYRYDVSRPGRVRRAWKMSQPVKEDAAPLSARGDCRRKKLCSPCRLLPFCRSES</sequence>
<comment type="caution">
    <text evidence="1">The sequence shown here is derived from an EMBL/GenBank/DDBJ whole genome shotgun (WGS) entry which is preliminary data.</text>
</comment>
<evidence type="ECO:0000313" key="1">
    <source>
        <dbReference type="EMBL" id="GFO42512.1"/>
    </source>
</evidence>